<reference evidence="3 4" key="1">
    <citation type="submission" date="2024-03" db="EMBL/GenBank/DDBJ databases">
        <title>Novel species of the genus Variovorax.</title>
        <authorList>
            <person name="Liu Q."/>
            <person name="Xin Y.-H."/>
        </authorList>
    </citation>
    <scope>NUCLEOTIDE SEQUENCE [LARGE SCALE GENOMIC DNA]</scope>
    <source>
        <strain evidence="3 4">KACC 18501</strain>
    </source>
</reference>
<keyword evidence="2" id="KW-0472">Membrane</keyword>
<keyword evidence="2" id="KW-0812">Transmembrane</keyword>
<feature type="transmembrane region" description="Helical" evidence="2">
    <location>
        <begin position="121"/>
        <end position="138"/>
    </location>
</feature>
<dbReference type="EMBL" id="JBBKZV010000001">
    <property type="protein sequence ID" value="MEJ8820494.1"/>
    <property type="molecule type" value="Genomic_DNA"/>
</dbReference>
<comment type="caution">
    <text evidence="3">The sequence shown here is derived from an EMBL/GenBank/DDBJ whole genome shotgun (WGS) entry which is preliminary data.</text>
</comment>
<accession>A0ABU8VRS1</accession>
<feature type="compositionally biased region" description="Low complexity" evidence="1">
    <location>
        <begin position="8"/>
        <end position="21"/>
    </location>
</feature>
<proteinExistence type="predicted"/>
<dbReference type="Pfam" id="PF11906">
    <property type="entry name" value="DUF3426"/>
    <property type="match status" value="1"/>
</dbReference>
<name>A0ABU8VRS1_9BURK</name>
<evidence type="ECO:0000256" key="1">
    <source>
        <dbReference type="SAM" id="MobiDB-lite"/>
    </source>
</evidence>
<sequence length="274" mass="28867">MTSDDRWPVPAAAPSAESRPALAQHSLASSIEALDDFAAVVDQSSNAQLQTALRHARIAAVRSARTRKAAALASEQEEAPLAAPVITAASIIESPSEATPALPSFAQTPAPVRRDRMPGRWLVAALILGAALLVLQWMRHERDALVAREPSLQPALEVLCKVTACQLSALRQISAITIDGAAFAHDKAGDGYRLDFTLRNSAATPLAMPAVELSLLDTQERPVVRRVLMPADFGAPAVLAAKAERAASLPLALTGPDAATLPPVAGYRVVAFYP</sequence>
<keyword evidence="4" id="KW-1185">Reference proteome</keyword>
<evidence type="ECO:0000313" key="3">
    <source>
        <dbReference type="EMBL" id="MEJ8820494.1"/>
    </source>
</evidence>
<evidence type="ECO:0000313" key="4">
    <source>
        <dbReference type="Proteomes" id="UP001363010"/>
    </source>
</evidence>
<organism evidence="3 4">
    <name type="scientific">Variovorax humicola</name>
    <dbReference type="NCBI Taxonomy" id="1769758"/>
    <lineage>
        <taxon>Bacteria</taxon>
        <taxon>Pseudomonadati</taxon>
        <taxon>Pseudomonadota</taxon>
        <taxon>Betaproteobacteria</taxon>
        <taxon>Burkholderiales</taxon>
        <taxon>Comamonadaceae</taxon>
        <taxon>Variovorax</taxon>
    </lineage>
</organism>
<protein>
    <submittedName>
        <fullName evidence="3">DUF3426 domain-containing protein</fullName>
    </submittedName>
</protein>
<keyword evidence="2" id="KW-1133">Transmembrane helix</keyword>
<feature type="region of interest" description="Disordered" evidence="1">
    <location>
        <begin position="1"/>
        <end position="21"/>
    </location>
</feature>
<evidence type="ECO:0000256" key="2">
    <source>
        <dbReference type="SAM" id="Phobius"/>
    </source>
</evidence>
<dbReference type="Proteomes" id="UP001363010">
    <property type="component" value="Unassembled WGS sequence"/>
</dbReference>
<gene>
    <name evidence="3" type="ORF">WKW80_00410</name>
</gene>
<dbReference type="InterPro" id="IPR021834">
    <property type="entry name" value="DUF3426"/>
</dbReference>
<dbReference type="RefSeq" id="WP_340362171.1">
    <property type="nucleotide sequence ID" value="NZ_JBBKZV010000001.1"/>
</dbReference>